<dbReference type="InterPro" id="IPR036291">
    <property type="entry name" value="NAD(P)-bd_dom_sf"/>
</dbReference>
<evidence type="ECO:0000256" key="3">
    <source>
        <dbReference type="RuleBase" id="RU000363"/>
    </source>
</evidence>
<comment type="similarity">
    <text evidence="1 3">Belongs to the short-chain dehydrogenases/reductases (SDR) family.</text>
</comment>
<evidence type="ECO:0000256" key="2">
    <source>
        <dbReference type="ARBA" id="ARBA00023002"/>
    </source>
</evidence>
<organism evidence="4 5">
    <name type="scientific">Alicyclobacillus ferrooxydans</name>
    <dbReference type="NCBI Taxonomy" id="471514"/>
    <lineage>
        <taxon>Bacteria</taxon>
        <taxon>Bacillati</taxon>
        <taxon>Bacillota</taxon>
        <taxon>Bacilli</taxon>
        <taxon>Bacillales</taxon>
        <taxon>Alicyclobacillaceae</taxon>
        <taxon>Alicyclobacillus</taxon>
    </lineage>
</organism>
<evidence type="ECO:0000256" key="1">
    <source>
        <dbReference type="ARBA" id="ARBA00006484"/>
    </source>
</evidence>
<protein>
    <submittedName>
        <fullName evidence="4">Short-chain dehydrogenase</fullName>
    </submittedName>
</protein>
<gene>
    <name evidence="4" type="ORF">AN477_13005</name>
</gene>
<dbReference type="PATRIC" id="fig|471514.4.peg.2422"/>
<dbReference type="PROSITE" id="PS00061">
    <property type="entry name" value="ADH_SHORT"/>
    <property type="match status" value="1"/>
</dbReference>
<dbReference type="AlphaFoldDB" id="A0A0P9D1H7"/>
<dbReference type="PRINTS" id="PR00080">
    <property type="entry name" value="SDRFAMILY"/>
</dbReference>
<dbReference type="RefSeq" id="WP_054969594.1">
    <property type="nucleotide sequence ID" value="NZ_LJCO01000052.1"/>
</dbReference>
<dbReference type="Proteomes" id="UP000050482">
    <property type="component" value="Unassembled WGS sequence"/>
</dbReference>
<dbReference type="PANTHER" id="PTHR42901">
    <property type="entry name" value="ALCOHOL DEHYDROGENASE"/>
    <property type="match status" value="1"/>
</dbReference>
<dbReference type="EMBL" id="LJCO01000052">
    <property type="protein sequence ID" value="KPV43358.1"/>
    <property type="molecule type" value="Genomic_DNA"/>
</dbReference>
<keyword evidence="2" id="KW-0560">Oxidoreductase</keyword>
<dbReference type="PANTHER" id="PTHR42901:SF1">
    <property type="entry name" value="ALCOHOL DEHYDROGENASE"/>
    <property type="match status" value="1"/>
</dbReference>
<dbReference type="FunFam" id="3.40.50.720:FF:000047">
    <property type="entry name" value="NADP-dependent L-serine/L-allo-threonine dehydrogenase"/>
    <property type="match status" value="1"/>
</dbReference>
<reference evidence="4 5" key="1">
    <citation type="submission" date="2015-09" db="EMBL/GenBank/DDBJ databases">
        <title>Draft genome sequence of Alicyclobacillus ferrooxydans DSM 22381.</title>
        <authorList>
            <person name="Hemp J."/>
        </authorList>
    </citation>
    <scope>NUCLEOTIDE SEQUENCE [LARGE SCALE GENOMIC DNA]</scope>
    <source>
        <strain evidence="4 5">TC-34</strain>
    </source>
</reference>
<evidence type="ECO:0000313" key="5">
    <source>
        <dbReference type="Proteomes" id="UP000050482"/>
    </source>
</evidence>
<dbReference type="STRING" id="471514.AN477_13005"/>
<sequence>MSLRGDGKVAVITGASSGIGAAAAKAMASAGFTVVLGARREERLEALASEIEQETGRRPYTGSLDVTSLESSTKFVSDVMNTFKTVNILLNNAGLASGTSYIETAEDETDWQKMIDTNVSGLLRMTRLFLPHIIASGEGHVINLGSIAGHEAYAGGSVYAGTKFAVRAITTALRQELLGKPVRVTHIAPGMVETEFSVVRYHGDENQAANVYTGMTPLTAEDIADCIVFAVTRPLHVNIDEIIVKPTDQAGAGKVARR</sequence>
<evidence type="ECO:0000313" key="4">
    <source>
        <dbReference type="EMBL" id="KPV43358.1"/>
    </source>
</evidence>
<dbReference type="OrthoDB" id="9775296at2"/>
<dbReference type="PIRSF" id="PIRSF000126">
    <property type="entry name" value="11-beta-HSD1"/>
    <property type="match status" value="1"/>
</dbReference>
<keyword evidence="5" id="KW-1185">Reference proteome</keyword>
<dbReference type="GO" id="GO:0016616">
    <property type="term" value="F:oxidoreductase activity, acting on the CH-OH group of donors, NAD or NADP as acceptor"/>
    <property type="evidence" value="ECO:0007669"/>
    <property type="project" value="UniProtKB-ARBA"/>
</dbReference>
<dbReference type="InterPro" id="IPR002347">
    <property type="entry name" value="SDR_fam"/>
</dbReference>
<comment type="caution">
    <text evidence="4">The sequence shown here is derived from an EMBL/GenBank/DDBJ whole genome shotgun (WGS) entry which is preliminary data.</text>
</comment>
<proteinExistence type="inferred from homology"/>
<dbReference type="Pfam" id="PF00106">
    <property type="entry name" value="adh_short"/>
    <property type="match status" value="1"/>
</dbReference>
<accession>A0A0P9D1H7</accession>
<dbReference type="Gene3D" id="3.40.50.720">
    <property type="entry name" value="NAD(P)-binding Rossmann-like Domain"/>
    <property type="match status" value="1"/>
</dbReference>
<dbReference type="SUPFAM" id="SSF51735">
    <property type="entry name" value="NAD(P)-binding Rossmann-fold domains"/>
    <property type="match status" value="1"/>
</dbReference>
<dbReference type="PRINTS" id="PR00081">
    <property type="entry name" value="GDHRDH"/>
</dbReference>
<name>A0A0P9D1H7_9BACL</name>
<dbReference type="InterPro" id="IPR020904">
    <property type="entry name" value="Sc_DH/Rdtase_CS"/>
</dbReference>